<reference evidence="5" key="1">
    <citation type="submission" date="2017-02" db="UniProtKB">
        <authorList>
            <consortium name="WormBaseParasite"/>
        </authorList>
    </citation>
    <scope>IDENTIFICATION</scope>
</reference>
<sequence length="184" mass="19959">MLLNTQLAASFDSPVSSAYLRLVFWHQNCRCFRALLGSGTVLVLLTSSAPALPGLRMSGSLPVLMLIRRQCRPLFSALTHFASHSAGGSGRDSNSTSGNFDEGDGFVLLGGGSSDNTSKTPTLRCRSCEKLLKNLQTSTSSPRYLHCESCNRLYSSSSPDEENQSLQKFNDFEGSRKPPYPSQA</sequence>
<protein>
    <submittedName>
        <fullName evidence="5">Zinc_ribbon_12 domain-containing protein</fullName>
    </submittedName>
</protein>
<keyword evidence="4" id="KW-1185">Reference proteome</keyword>
<evidence type="ECO:0000256" key="1">
    <source>
        <dbReference type="SAM" id="MobiDB-lite"/>
    </source>
</evidence>
<gene>
    <name evidence="3" type="ORF">EVEC_LOCUS10180</name>
</gene>
<feature type="domain" description="ATP-dependent clpX-like chaperone zinc ribbon" evidence="2">
    <location>
        <begin position="122"/>
        <end position="158"/>
    </location>
</feature>
<feature type="compositionally biased region" description="Polar residues" evidence="1">
    <location>
        <begin position="154"/>
        <end position="168"/>
    </location>
</feature>
<proteinExistence type="predicted"/>
<dbReference type="Pfam" id="PF26040">
    <property type="entry name" value="Zn_ribbon_CLPX_N"/>
    <property type="match status" value="1"/>
</dbReference>
<evidence type="ECO:0000313" key="5">
    <source>
        <dbReference type="WBParaSite" id="EVEC_0001085501-mRNA-1"/>
    </source>
</evidence>
<evidence type="ECO:0000313" key="4">
    <source>
        <dbReference type="Proteomes" id="UP000274131"/>
    </source>
</evidence>
<dbReference type="AlphaFoldDB" id="A0A0N4VJ34"/>
<evidence type="ECO:0000259" key="2">
    <source>
        <dbReference type="Pfam" id="PF26040"/>
    </source>
</evidence>
<dbReference type="Proteomes" id="UP000274131">
    <property type="component" value="Unassembled WGS sequence"/>
</dbReference>
<dbReference type="STRING" id="51028.A0A0N4VJ34"/>
<evidence type="ECO:0000313" key="3">
    <source>
        <dbReference type="EMBL" id="VDD95429.1"/>
    </source>
</evidence>
<organism evidence="5">
    <name type="scientific">Enterobius vermicularis</name>
    <name type="common">Human pinworm</name>
    <dbReference type="NCBI Taxonomy" id="51028"/>
    <lineage>
        <taxon>Eukaryota</taxon>
        <taxon>Metazoa</taxon>
        <taxon>Ecdysozoa</taxon>
        <taxon>Nematoda</taxon>
        <taxon>Chromadorea</taxon>
        <taxon>Rhabditida</taxon>
        <taxon>Spirurina</taxon>
        <taxon>Oxyuridomorpha</taxon>
        <taxon>Oxyuroidea</taxon>
        <taxon>Oxyuridae</taxon>
        <taxon>Enterobius</taxon>
    </lineage>
</organism>
<reference evidence="3 4" key="2">
    <citation type="submission" date="2018-10" db="EMBL/GenBank/DDBJ databases">
        <authorList>
            <consortium name="Pathogen Informatics"/>
        </authorList>
    </citation>
    <scope>NUCLEOTIDE SEQUENCE [LARGE SCALE GENOMIC DNA]</scope>
</reference>
<dbReference type="EMBL" id="UXUI01010610">
    <property type="protein sequence ID" value="VDD95429.1"/>
    <property type="molecule type" value="Genomic_DNA"/>
</dbReference>
<dbReference type="WBParaSite" id="EVEC_0001085501-mRNA-1">
    <property type="protein sequence ID" value="EVEC_0001085501-mRNA-1"/>
    <property type="gene ID" value="EVEC_0001085501"/>
</dbReference>
<name>A0A0N4VJ34_ENTVE</name>
<feature type="region of interest" description="Disordered" evidence="1">
    <location>
        <begin position="154"/>
        <end position="184"/>
    </location>
</feature>
<accession>A0A0N4VJ34</accession>
<dbReference type="InterPro" id="IPR059067">
    <property type="entry name" value="Znf_ribbon_CLPX-like"/>
</dbReference>